<proteinExistence type="predicted"/>
<feature type="transmembrane region" description="Helical" evidence="5">
    <location>
        <begin position="284"/>
        <end position="301"/>
    </location>
</feature>
<evidence type="ECO:0000313" key="6">
    <source>
        <dbReference type="EMBL" id="EYE94078.1"/>
    </source>
</evidence>
<evidence type="ECO:0008006" key="8">
    <source>
        <dbReference type="Google" id="ProtNLM"/>
    </source>
</evidence>
<feature type="transmembrane region" description="Helical" evidence="5">
    <location>
        <begin position="45"/>
        <end position="66"/>
    </location>
</feature>
<dbReference type="GO" id="GO:0016020">
    <property type="term" value="C:membrane"/>
    <property type="evidence" value="ECO:0007669"/>
    <property type="project" value="UniProtKB-SubCell"/>
</dbReference>
<comment type="subcellular location">
    <subcellularLocation>
        <location evidence="1">Membrane</location>
        <topology evidence="1">Multi-pass membrane protein</topology>
    </subcellularLocation>
</comment>
<dbReference type="InterPro" id="IPR000537">
    <property type="entry name" value="UbiA_prenyltransferase"/>
</dbReference>
<evidence type="ECO:0000256" key="5">
    <source>
        <dbReference type="SAM" id="Phobius"/>
    </source>
</evidence>
<feature type="transmembrane region" description="Helical" evidence="5">
    <location>
        <begin position="218"/>
        <end position="239"/>
    </location>
</feature>
<gene>
    <name evidence="6" type="ORF">EURHEDRAFT_403786</name>
</gene>
<organism evidence="6 7">
    <name type="scientific">Aspergillus ruber (strain CBS 135680)</name>
    <dbReference type="NCBI Taxonomy" id="1388766"/>
    <lineage>
        <taxon>Eukaryota</taxon>
        <taxon>Fungi</taxon>
        <taxon>Dikarya</taxon>
        <taxon>Ascomycota</taxon>
        <taxon>Pezizomycotina</taxon>
        <taxon>Eurotiomycetes</taxon>
        <taxon>Eurotiomycetidae</taxon>
        <taxon>Eurotiales</taxon>
        <taxon>Aspergillaceae</taxon>
        <taxon>Aspergillus</taxon>
        <taxon>Aspergillus subgen. Aspergillus</taxon>
    </lineage>
</organism>
<dbReference type="Pfam" id="PF01040">
    <property type="entry name" value="UbiA"/>
    <property type="match status" value="1"/>
</dbReference>
<evidence type="ECO:0000256" key="3">
    <source>
        <dbReference type="ARBA" id="ARBA00022989"/>
    </source>
</evidence>
<dbReference type="STRING" id="1388766.A0A017SAP2"/>
<protein>
    <recommendedName>
        <fullName evidence="8">UbiA prenyltransferase family-domain-containing protein</fullName>
    </recommendedName>
</protein>
<keyword evidence="3 5" id="KW-1133">Transmembrane helix</keyword>
<reference evidence="7" key="1">
    <citation type="journal article" date="2014" name="Nat. Commun.">
        <title>Genomic adaptations of the halophilic Dead Sea filamentous fungus Eurotium rubrum.</title>
        <authorList>
            <person name="Kis-Papo T."/>
            <person name="Weig A.R."/>
            <person name="Riley R."/>
            <person name="Persoh D."/>
            <person name="Salamov A."/>
            <person name="Sun H."/>
            <person name="Lipzen A."/>
            <person name="Wasser S.P."/>
            <person name="Rambold G."/>
            <person name="Grigoriev I.V."/>
            <person name="Nevo E."/>
        </authorList>
    </citation>
    <scope>NUCLEOTIDE SEQUENCE [LARGE SCALE GENOMIC DNA]</scope>
    <source>
        <strain evidence="7">CBS 135680</strain>
    </source>
</reference>
<sequence length="303" mass="33868">MSRKPLLSHLQTLVLFTKSDFKTIIFPVLLFSLNVYGDLKHLALAPTYIIVTTLVAFLWLWAHVLVFNIENQTQEHSLKEDNINKPWRPIVASRISMGGAIHLGQLVHLFNVFISILLKTTIPSIIFHEAGSLYNRTNLHKSAMGRNILCAVGYASAGSGCMMVIHNVYREVLLVEHGTDTSMLAWKWLAIFSAVILTTIQITDILDVDGDRQNGRRTLPTTLGVVETGVLSAAIVLGWSTYLVSVLHGTWLSWLLAYLGFILASLLIYGVCWSLFTVEIACKCYSGWIALIAFVPTYLRLTY</sequence>
<evidence type="ECO:0000313" key="7">
    <source>
        <dbReference type="Proteomes" id="UP000019804"/>
    </source>
</evidence>
<dbReference type="HOGENOM" id="CLU_063928_2_0_1"/>
<dbReference type="PANTHER" id="PTHR42723:SF1">
    <property type="entry name" value="CHLOROPHYLL SYNTHASE, CHLOROPLASTIC"/>
    <property type="match status" value="1"/>
</dbReference>
<keyword evidence="4 5" id="KW-0472">Membrane</keyword>
<accession>A0A017SAP2</accession>
<dbReference type="PANTHER" id="PTHR42723">
    <property type="entry name" value="CHLOROPHYLL SYNTHASE"/>
    <property type="match status" value="1"/>
</dbReference>
<evidence type="ECO:0000256" key="1">
    <source>
        <dbReference type="ARBA" id="ARBA00004141"/>
    </source>
</evidence>
<dbReference type="EMBL" id="KK088428">
    <property type="protein sequence ID" value="EYE94078.1"/>
    <property type="molecule type" value="Genomic_DNA"/>
</dbReference>
<dbReference type="InterPro" id="IPR050475">
    <property type="entry name" value="Prenyltransferase_related"/>
</dbReference>
<dbReference type="Proteomes" id="UP000019804">
    <property type="component" value="Unassembled WGS sequence"/>
</dbReference>
<dbReference type="GeneID" id="63695374"/>
<feature type="transmembrane region" description="Helical" evidence="5">
    <location>
        <begin position="251"/>
        <end position="272"/>
    </location>
</feature>
<dbReference type="OrthoDB" id="434972at2759"/>
<keyword evidence="2 5" id="KW-0812">Transmembrane</keyword>
<dbReference type="RefSeq" id="XP_040637766.1">
    <property type="nucleotide sequence ID" value="XM_040780250.1"/>
</dbReference>
<dbReference type="AlphaFoldDB" id="A0A017SAP2"/>
<dbReference type="GO" id="GO:0016765">
    <property type="term" value="F:transferase activity, transferring alkyl or aryl (other than methyl) groups"/>
    <property type="evidence" value="ECO:0007669"/>
    <property type="project" value="InterPro"/>
</dbReference>
<name>A0A017SAP2_ASPRC</name>
<feature type="transmembrane region" description="Helical" evidence="5">
    <location>
        <begin position="148"/>
        <end position="165"/>
    </location>
</feature>
<keyword evidence="7" id="KW-1185">Reference proteome</keyword>
<evidence type="ECO:0000256" key="2">
    <source>
        <dbReference type="ARBA" id="ARBA00022692"/>
    </source>
</evidence>
<evidence type="ECO:0000256" key="4">
    <source>
        <dbReference type="ARBA" id="ARBA00023136"/>
    </source>
</evidence>
<feature type="transmembrane region" description="Helical" evidence="5">
    <location>
        <begin position="185"/>
        <end position="206"/>
    </location>
</feature>